<reference evidence="2 3" key="1">
    <citation type="submission" date="2019-11" db="EMBL/GenBank/DDBJ databases">
        <title>Genome analysis of Rhizobacterium cereale a novel genus and species isolated from maize roots in North Spain.</title>
        <authorList>
            <person name="Menendez E."/>
            <person name="Flores-Felix J.D."/>
            <person name="Ramirez-Bahena M.-H."/>
            <person name="Igual J.M."/>
            <person name="Garcia-Fraile P."/>
            <person name="Peix A."/>
            <person name="Velazquez E."/>
        </authorList>
    </citation>
    <scope>NUCLEOTIDE SEQUENCE [LARGE SCALE GENOMIC DNA]</scope>
    <source>
        <strain evidence="2 3">RZME27</strain>
    </source>
</reference>
<dbReference type="RefSeq" id="WP_153354381.1">
    <property type="nucleotide sequence ID" value="NZ_JAYKOO010000002.1"/>
</dbReference>
<evidence type="ECO:0000256" key="1">
    <source>
        <dbReference type="SAM" id="SignalP"/>
    </source>
</evidence>
<dbReference type="InterPro" id="IPR035948">
    <property type="entry name" value="YwqG-like_sf"/>
</dbReference>
<organism evidence="2 3">
    <name type="scientific">Endobacterium cereale</name>
    <dbReference type="NCBI Taxonomy" id="2663029"/>
    <lineage>
        <taxon>Bacteria</taxon>
        <taxon>Pseudomonadati</taxon>
        <taxon>Pseudomonadota</taxon>
        <taxon>Alphaproteobacteria</taxon>
        <taxon>Hyphomicrobiales</taxon>
        <taxon>Rhizobiaceae</taxon>
        <taxon>Endobacterium</taxon>
    </lineage>
</organism>
<dbReference type="EMBL" id="WIXI01000043">
    <property type="protein sequence ID" value="MQY46888.1"/>
    <property type="molecule type" value="Genomic_DNA"/>
</dbReference>
<dbReference type="InterPro" id="IPR015315">
    <property type="entry name" value="DUF1963"/>
</dbReference>
<accession>A0A6A8AAC2</accession>
<protein>
    <submittedName>
        <fullName evidence="2">DUF1963 domain-containing protein</fullName>
    </submittedName>
</protein>
<keyword evidence="1" id="KW-0732">Signal</keyword>
<dbReference type="Proteomes" id="UP000435138">
    <property type="component" value="Unassembled WGS sequence"/>
</dbReference>
<proteinExistence type="predicted"/>
<sequence length="371" mass="40444">MKQDFPQGFSRRFFLAGCATTALAVPVLSVRAAEPAGPTYFPDIDSLAASLEKAGVPALDRRNLLPLAKPTIIMRSKAMPDNDLPVGCGKFGGAPDLPAEMPWPTRGPSEAGKQEVEIIRTLPGMPGNNSVRIKEELAGREAPLAFVMQIDLAACAAAGAMDPDIPTSGLLSIFFDFVFRPWFAESRENSDFRLIYTAVTDNLVRRPIPDLGLGLWGYTLEEMVAIGYGKEDMHAFTAARLYPDFTYSLPDAKAQPVVVRYGLDAPHRAWLEKLNFSSGDGGQVGGWPLLIQQDPANDLGAADLGQTLSGYDYIGDMRKISPAASEWMTLVTFAGYDSDSVDFDGTYYVMMRRSDLKARDFSKACIVYQTS</sequence>
<dbReference type="Pfam" id="PF09234">
    <property type="entry name" value="DUF1963"/>
    <property type="match status" value="1"/>
</dbReference>
<feature type="signal peptide" evidence="1">
    <location>
        <begin position="1"/>
        <end position="24"/>
    </location>
</feature>
<evidence type="ECO:0000313" key="3">
    <source>
        <dbReference type="Proteomes" id="UP000435138"/>
    </source>
</evidence>
<evidence type="ECO:0000313" key="2">
    <source>
        <dbReference type="EMBL" id="MQY46888.1"/>
    </source>
</evidence>
<name>A0A6A8AAC2_9HYPH</name>
<gene>
    <name evidence="2" type="ORF">GAO09_12695</name>
</gene>
<dbReference type="PROSITE" id="PS51318">
    <property type="entry name" value="TAT"/>
    <property type="match status" value="1"/>
</dbReference>
<keyword evidence="3" id="KW-1185">Reference proteome</keyword>
<dbReference type="SUPFAM" id="SSF103032">
    <property type="entry name" value="Hypothetical protein YwqG"/>
    <property type="match status" value="1"/>
</dbReference>
<dbReference type="InterPro" id="IPR006311">
    <property type="entry name" value="TAT_signal"/>
</dbReference>
<dbReference type="Gene3D" id="2.30.320.10">
    <property type="entry name" value="YwqG-like"/>
    <property type="match status" value="1"/>
</dbReference>
<dbReference type="AlphaFoldDB" id="A0A6A8AAC2"/>
<feature type="chain" id="PRO_5025512354" evidence="1">
    <location>
        <begin position="25"/>
        <end position="371"/>
    </location>
</feature>
<comment type="caution">
    <text evidence="2">The sequence shown here is derived from an EMBL/GenBank/DDBJ whole genome shotgun (WGS) entry which is preliminary data.</text>
</comment>